<feature type="transmembrane region" description="Helical" evidence="8">
    <location>
        <begin position="284"/>
        <end position="304"/>
    </location>
</feature>
<dbReference type="GO" id="GO:0000506">
    <property type="term" value="C:glycosylphosphatidylinositol-N-acetylglucosaminyltransferase (GPI-GnT) complex"/>
    <property type="evidence" value="ECO:0007669"/>
    <property type="project" value="TreeGrafter"/>
</dbReference>
<accession>A0A5E4NF23</accession>
<dbReference type="PIRSF" id="PIRSF016104">
    <property type="entry name" value="GPI2"/>
    <property type="match status" value="1"/>
</dbReference>
<dbReference type="GO" id="GO:0006506">
    <property type="term" value="P:GPI anchor biosynthetic process"/>
    <property type="evidence" value="ECO:0007669"/>
    <property type="project" value="UniProtKB-UniPathway"/>
</dbReference>
<sequence length="333" mass="37509">MFLLNYYHPLMSCMTDVQNSKCRASNKHNGPDNGVIKSSHHYTKISKYQNGVIRNGHLKPWKKNLYSNEGYPDNYTDKSFLEELRKNLHVRKLTLLEAILGAGLITQRLCIVVIFALSFYALNCNQISPLFLLISTSSFSFMSYLLLYENSKIIPLWLLKSACAFVISGYILSPVLKTLTETISTDTIYATATVMMCVHLIFFDYGVSAVIVSTSLSLNAALFGSICLCSRLQTAFHVFVFITIAVQCFAVSPILLSPIKSSISILLSFVTVTLVLCTRVSSLLSGLFLCTAVFINLICPYYFVKWHSYKDNIYGPWDEAIVQDIKIKDFHID</sequence>
<evidence type="ECO:0000256" key="1">
    <source>
        <dbReference type="ARBA" id="ARBA00004141"/>
    </source>
</evidence>
<dbReference type="PANTHER" id="PTHR12982:SF0">
    <property type="entry name" value="PHOSPHATIDYLINOSITOL N-ACETYLGLUCOSAMINYLTRANSFERASE SUBUNIT C"/>
    <property type="match status" value="1"/>
</dbReference>
<name>A0A5E4NF23_9HEMI</name>
<keyword evidence="7 8" id="KW-0472">Membrane</keyword>
<dbReference type="UniPathway" id="UPA00196"/>
<comment type="pathway">
    <text evidence="2">Glycolipid biosynthesis; glycosylphosphatidylinositol-anchor biosynthesis.</text>
</comment>
<organism evidence="9 10">
    <name type="scientific">Cinara cedri</name>
    <dbReference type="NCBI Taxonomy" id="506608"/>
    <lineage>
        <taxon>Eukaryota</taxon>
        <taxon>Metazoa</taxon>
        <taxon>Ecdysozoa</taxon>
        <taxon>Arthropoda</taxon>
        <taxon>Hexapoda</taxon>
        <taxon>Insecta</taxon>
        <taxon>Pterygota</taxon>
        <taxon>Neoptera</taxon>
        <taxon>Paraneoptera</taxon>
        <taxon>Hemiptera</taxon>
        <taxon>Sternorrhyncha</taxon>
        <taxon>Aphidomorpha</taxon>
        <taxon>Aphidoidea</taxon>
        <taxon>Aphididae</taxon>
        <taxon>Lachninae</taxon>
        <taxon>Cinara</taxon>
    </lineage>
</organism>
<feature type="transmembrane region" description="Helical" evidence="8">
    <location>
        <begin position="234"/>
        <end position="255"/>
    </location>
</feature>
<proteinExistence type="inferred from homology"/>
<dbReference type="Pfam" id="PF06432">
    <property type="entry name" value="GPI2"/>
    <property type="match status" value="1"/>
</dbReference>
<keyword evidence="4" id="KW-0337">GPI-anchor biosynthesis</keyword>
<keyword evidence="6 8" id="KW-1133">Transmembrane helix</keyword>
<keyword evidence="5 8" id="KW-0812">Transmembrane</keyword>
<dbReference type="EMBL" id="CABPRJ010001912">
    <property type="protein sequence ID" value="VVC41120.1"/>
    <property type="molecule type" value="Genomic_DNA"/>
</dbReference>
<feature type="transmembrane region" description="Helical" evidence="8">
    <location>
        <begin position="154"/>
        <end position="176"/>
    </location>
</feature>
<gene>
    <name evidence="9" type="ORF">CINCED_3A003114</name>
</gene>
<dbReference type="GO" id="GO:0016757">
    <property type="term" value="F:glycosyltransferase activity"/>
    <property type="evidence" value="ECO:0007669"/>
    <property type="project" value="UniProtKB-KW"/>
</dbReference>
<comment type="similarity">
    <text evidence="3">Belongs to the PIGC family.</text>
</comment>
<evidence type="ECO:0000313" key="10">
    <source>
        <dbReference type="Proteomes" id="UP000325440"/>
    </source>
</evidence>
<protein>
    <submittedName>
        <fullName evidence="9">Phosphatidylinositol N-acetylglucosaminyltransferase subunit C</fullName>
    </submittedName>
</protein>
<keyword evidence="9" id="KW-0808">Transferase</keyword>
<evidence type="ECO:0000256" key="4">
    <source>
        <dbReference type="ARBA" id="ARBA00022502"/>
    </source>
</evidence>
<reference evidence="9 10" key="1">
    <citation type="submission" date="2019-08" db="EMBL/GenBank/DDBJ databases">
        <authorList>
            <person name="Alioto T."/>
            <person name="Alioto T."/>
            <person name="Gomez Garrido J."/>
        </authorList>
    </citation>
    <scope>NUCLEOTIDE SEQUENCE [LARGE SCALE GENOMIC DNA]</scope>
</reference>
<dbReference type="InterPro" id="IPR009450">
    <property type="entry name" value="Plno_GlcNAc_GPI2"/>
</dbReference>
<evidence type="ECO:0000256" key="7">
    <source>
        <dbReference type="ARBA" id="ARBA00023136"/>
    </source>
</evidence>
<feature type="transmembrane region" description="Helical" evidence="8">
    <location>
        <begin position="127"/>
        <end position="147"/>
    </location>
</feature>
<evidence type="ECO:0000313" key="9">
    <source>
        <dbReference type="EMBL" id="VVC41120.1"/>
    </source>
</evidence>
<evidence type="ECO:0000256" key="6">
    <source>
        <dbReference type="ARBA" id="ARBA00022989"/>
    </source>
</evidence>
<dbReference type="AlphaFoldDB" id="A0A5E4NF23"/>
<evidence type="ECO:0000256" key="3">
    <source>
        <dbReference type="ARBA" id="ARBA00008321"/>
    </source>
</evidence>
<keyword evidence="10" id="KW-1185">Reference proteome</keyword>
<keyword evidence="9" id="KW-0328">Glycosyltransferase</keyword>
<comment type="subcellular location">
    <subcellularLocation>
        <location evidence="1">Membrane</location>
        <topology evidence="1">Multi-pass membrane protein</topology>
    </subcellularLocation>
</comment>
<dbReference type="OrthoDB" id="196709at2759"/>
<dbReference type="Proteomes" id="UP000325440">
    <property type="component" value="Unassembled WGS sequence"/>
</dbReference>
<evidence type="ECO:0000256" key="8">
    <source>
        <dbReference type="SAM" id="Phobius"/>
    </source>
</evidence>
<feature type="transmembrane region" description="Helical" evidence="8">
    <location>
        <begin position="95"/>
        <end position="121"/>
    </location>
</feature>
<feature type="transmembrane region" description="Helical" evidence="8">
    <location>
        <begin position="188"/>
        <end position="213"/>
    </location>
</feature>
<feature type="transmembrane region" description="Helical" evidence="8">
    <location>
        <begin position="261"/>
        <end position="277"/>
    </location>
</feature>
<dbReference type="PANTHER" id="PTHR12982">
    <property type="entry name" value="PHOSPHATIDYLINOSITOL GLYCAN, CLASS C"/>
    <property type="match status" value="1"/>
</dbReference>
<evidence type="ECO:0000256" key="5">
    <source>
        <dbReference type="ARBA" id="ARBA00022692"/>
    </source>
</evidence>
<evidence type="ECO:0000256" key="2">
    <source>
        <dbReference type="ARBA" id="ARBA00004687"/>
    </source>
</evidence>